<name>A0A0C9MDV8_9FUNG</name>
<evidence type="ECO:0000256" key="6">
    <source>
        <dbReference type="ARBA" id="ARBA00023136"/>
    </source>
</evidence>
<dbReference type="PANTHER" id="PTHR23501:SF102">
    <property type="entry name" value="DRUG TRANSPORTER, PUTATIVE (AFU_ORTHOLOGUE AFUA_3G08530)-RELATED"/>
    <property type="match status" value="1"/>
</dbReference>
<evidence type="ECO:0000256" key="5">
    <source>
        <dbReference type="ARBA" id="ARBA00022989"/>
    </source>
</evidence>
<feature type="region of interest" description="Disordered" evidence="8">
    <location>
        <begin position="1"/>
        <end position="72"/>
    </location>
</feature>
<dbReference type="GO" id="GO:0005886">
    <property type="term" value="C:plasma membrane"/>
    <property type="evidence" value="ECO:0007669"/>
    <property type="project" value="TreeGrafter"/>
</dbReference>
<dbReference type="Gene3D" id="1.20.1250.20">
    <property type="entry name" value="MFS general substrate transporter like domains"/>
    <property type="match status" value="1"/>
</dbReference>
<dbReference type="AlphaFoldDB" id="A0A0C9MDV8"/>
<evidence type="ECO:0000256" key="8">
    <source>
        <dbReference type="SAM" id="MobiDB-lite"/>
    </source>
</evidence>
<dbReference type="InterPro" id="IPR020846">
    <property type="entry name" value="MFS_dom"/>
</dbReference>
<dbReference type="FunFam" id="1.20.1720.10:FF:000013">
    <property type="entry name" value="Related to multidrug resistance proteins"/>
    <property type="match status" value="1"/>
</dbReference>
<feature type="transmembrane region" description="Helical" evidence="9">
    <location>
        <begin position="386"/>
        <end position="403"/>
    </location>
</feature>
<gene>
    <name evidence="11" type="ORF">MAM1_0094d04985</name>
</gene>
<dbReference type="STRING" id="91626.A0A0C9MDV8"/>
<feature type="compositionally biased region" description="Low complexity" evidence="8">
    <location>
        <begin position="24"/>
        <end position="39"/>
    </location>
</feature>
<feature type="transmembrane region" description="Helical" evidence="9">
    <location>
        <begin position="345"/>
        <end position="366"/>
    </location>
</feature>
<dbReference type="SUPFAM" id="SSF103473">
    <property type="entry name" value="MFS general substrate transporter"/>
    <property type="match status" value="1"/>
</dbReference>
<keyword evidence="5 9" id="KW-1133">Transmembrane helix</keyword>
<evidence type="ECO:0000259" key="10">
    <source>
        <dbReference type="PROSITE" id="PS50850"/>
    </source>
</evidence>
<evidence type="ECO:0000256" key="2">
    <source>
        <dbReference type="ARBA" id="ARBA00008335"/>
    </source>
</evidence>
<evidence type="ECO:0000313" key="12">
    <source>
        <dbReference type="Proteomes" id="UP000053815"/>
    </source>
</evidence>
<comment type="subcellular location">
    <subcellularLocation>
        <location evidence="1">Endomembrane system</location>
        <topology evidence="1">Multi-pass membrane protein</topology>
    </subcellularLocation>
</comment>
<evidence type="ECO:0000313" key="11">
    <source>
        <dbReference type="EMBL" id="GAN05514.1"/>
    </source>
</evidence>
<feature type="coiled-coil region" evidence="7">
    <location>
        <begin position="564"/>
        <end position="592"/>
    </location>
</feature>
<feature type="transmembrane region" description="Helical" evidence="9">
    <location>
        <begin position="306"/>
        <end position="325"/>
    </location>
</feature>
<keyword evidence="7" id="KW-0175">Coiled coil</keyword>
<dbReference type="PRINTS" id="PR01036">
    <property type="entry name" value="TCRTETB"/>
</dbReference>
<keyword evidence="6 9" id="KW-0472">Membrane</keyword>
<keyword evidence="4 9" id="KW-0812">Transmembrane</keyword>
<feature type="transmembrane region" description="Helical" evidence="9">
    <location>
        <begin position="180"/>
        <end position="200"/>
    </location>
</feature>
<evidence type="ECO:0000256" key="9">
    <source>
        <dbReference type="SAM" id="Phobius"/>
    </source>
</evidence>
<dbReference type="GO" id="GO:0012505">
    <property type="term" value="C:endomembrane system"/>
    <property type="evidence" value="ECO:0007669"/>
    <property type="project" value="UniProtKB-SubCell"/>
</dbReference>
<keyword evidence="3" id="KW-0813">Transport</keyword>
<feature type="transmembrane region" description="Helical" evidence="9">
    <location>
        <begin position="212"/>
        <end position="231"/>
    </location>
</feature>
<feature type="domain" description="Major facilitator superfamily (MFS) profile" evidence="10">
    <location>
        <begin position="86"/>
        <end position="503"/>
    </location>
</feature>
<dbReference type="Proteomes" id="UP000053815">
    <property type="component" value="Unassembled WGS sequence"/>
</dbReference>
<accession>A0A0C9MDV8</accession>
<dbReference type="CDD" id="cd17502">
    <property type="entry name" value="MFS_Azr1_MDR_like"/>
    <property type="match status" value="1"/>
</dbReference>
<feature type="transmembrane region" description="Helical" evidence="9">
    <location>
        <begin position="84"/>
        <end position="108"/>
    </location>
</feature>
<dbReference type="GO" id="GO:0022857">
    <property type="term" value="F:transmembrane transporter activity"/>
    <property type="evidence" value="ECO:0007669"/>
    <property type="project" value="InterPro"/>
</dbReference>
<evidence type="ECO:0000256" key="1">
    <source>
        <dbReference type="ARBA" id="ARBA00004127"/>
    </source>
</evidence>
<evidence type="ECO:0000256" key="7">
    <source>
        <dbReference type="SAM" id="Coils"/>
    </source>
</evidence>
<feature type="compositionally biased region" description="Polar residues" evidence="8">
    <location>
        <begin position="45"/>
        <end position="54"/>
    </location>
</feature>
<feature type="transmembrane region" description="Helical" evidence="9">
    <location>
        <begin position="275"/>
        <end position="294"/>
    </location>
</feature>
<evidence type="ECO:0000256" key="3">
    <source>
        <dbReference type="ARBA" id="ARBA00022448"/>
    </source>
</evidence>
<evidence type="ECO:0000256" key="4">
    <source>
        <dbReference type="ARBA" id="ARBA00022692"/>
    </source>
</evidence>
<dbReference type="Pfam" id="PF07690">
    <property type="entry name" value="MFS_1"/>
    <property type="match status" value="1"/>
</dbReference>
<feature type="transmembrane region" description="Helical" evidence="9">
    <location>
        <begin position="543"/>
        <end position="562"/>
    </location>
</feature>
<proteinExistence type="inferred from homology"/>
<reference evidence="11" key="1">
    <citation type="submission" date="2014-09" db="EMBL/GenBank/DDBJ databases">
        <title>Draft genome sequence of an oleaginous Mucoromycotina fungus Mucor ambiguus NBRC6742.</title>
        <authorList>
            <person name="Takeda I."/>
            <person name="Yamane N."/>
            <person name="Morita T."/>
            <person name="Tamano K."/>
            <person name="Machida M."/>
            <person name="Baker S."/>
            <person name="Koike H."/>
        </authorList>
    </citation>
    <scope>NUCLEOTIDE SEQUENCE</scope>
    <source>
        <strain evidence="11">NBRC 6742</strain>
    </source>
</reference>
<comment type="similarity">
    <text evidence="2">Belongs to the major facilitator superfamily.</text>
</comment>
<dbReference type="PROSITE" id="PS50850">
    <property type="entry name" value="MFS"/>
    <property type="match status" value="1"/>
</dbReference>
<dbReference type="EMBL" id="DF836383">
    <property type="protein sequence ID" value="GAN05514.1"/>
    <property type="molecule type" value="Genomic_DNA"/>
</dbReference>
<dbReference type="OrthoDB" id="10021397at2759"/>
<feature type="transmembrane region" description="Helical" evidence="9">
    <location>
        <begin position="151"/>
        <end position="174"/>
    </location>
</feature>
<keyword evidence="12" id="KW-1185">Reference proteome</keyword>
<feature type="region of interest" description="Disordered" evidence="8">
    <location>
        <begin position="594"/>
        <end position="637"/>
    </location>
</feature>
<feature type="compositionally biased region" description="Basic and acidic residues" evidence="8">
    <location>
        <begin position="55"/>
        <end position="72"/>
    </location>
</feature>
<feature type="transmembrane region" description="Helical" evidence="9">
    <location>
        <begin position="415"/>
        <end position="442"/>
    </location>
</feature>
<feature type="transmembrane region" description="Helical" evidence="9">
    <location>
        <begin position="120"/>
        <end position="139"/>
    </location>
</feature>
<dbReference type="PANTHER" id="PTHR23501">
    <property type="entry name" value="MAJOR FACILITATOR SUPERFAMILY"/>
    <property type="match status" value="1"/>
</dbReference>
<feature type="transmembrane region" description="Helical" evidence="9">
    <location>
        <begin position="243"/>
        <end position="263"/>
    </location>
</feature>
<protein>
    <submittedName>
        <fullName evidence="11">MFS general substrate transporter</fullName>
    </submittedName>
</protein>
<dbReference type="InterPro" id="IPR011701">
    <property type="entry name" value="MFS"/>
</dbReference>
<dbReference type="InterPro" id="IPR036259">
    <property type="entry name" value="MFS_trans_sf"/>
</dbReference>
<sequence length="637" mass="69640">MEEKHQPSAVSPTENSGIIEAPITTNGSSISTTAAATTSKDNGDLQHSSSSLSTEKPDLEQTESKGLDEHAEKKRLKKEKVGRILTFIGLQVSLFLAALDNTIVATALPKIGSDFNQMSIVAWVATAYILTFDAFQPLFSKFSDIFGRKWILMFGIGVFLFGSVLCGASTSMIMLIVGRAIAGIGAAGIFSMVFVIFSDLVPLEQRGTYQGIINAVFALSSVCGPLIGGSLTDYVSWRWNFYINLPIGAVAMLVLFFFLRLPTPQGKLMDKLKRVDYAGTVIVLAFATLFLLALNFGGQEFPWKSAAVIVPLVLSILLIGLLVLVEKKFAKEPIMPPRLFTNRSVVSVILTNWFFGMTFFSAVYYLPIYFQVVRNDSAMWSGIRLIPMQMVLTVLSTLVGLTISKTGVYRPLICVEIYGITIIGGAGLGCLFSSTIIALQASVEPKDIAVVTGLGNFARILGGALGVGKIRILVELELACSSFASFVAISSAVLNSQLTQELPKYLPMEEAVKVIQSSEYVNHGLPTEYLATTLRVYVESLQLIWYVLIPMAGLGFISSLFVKHHSIRRHKKAAEKKAKEEEEEAADAAKAVVVDMPTNTVTTENDETKEKYQIDQVEDQQAKQQHQNTKKYEEAVV</sequence>
<organism evidence="11">
    <name type="scientific">Mucor ambiguus</name>
    <dbReference type="NCBI Taxonomy" id="91626"/>
    <lineage>
        <taxon>Eukaryota</taxon>
        <taxon>Fungi</taxon>
        <taxon>Fungi incertae sedis</taxon>
        <taxon>Mucoromycota</taxon>
        <taxon>Mucoromycotina</taxon>
        <taxon>Mucoromycetes</taxon>
        <taxon>Mucorales</taxon>
        <taxon>Mucorineae</taxon>
        <taxon>Mucoraceae</taxon>
        <taxon>Mucor</taxon>
    </lineage>
</organism>